<proteinExistence type="predicted"/>
<keyword evidence="2" id="KW-0004">4Fe-4S</keyword>
<evidence type="ECO:0000313" key="7">
    <source>
        <dbReference type="EMBL" id="KGG84725.1"/>
    </source>
</evidence>
<dbReference type="EMBL" id="AWTN01000126">
    <property type="protein sequence ID" value="KGG84725.1"/>
    <property type="molecule type" value="Genomic_DNA"/>
</dbReference>
<sequence>MQIYLSRLHYPVTTLGPGRRIGIWFQGCSIRCPGCISADTWAQGRTATTVAEVASAVARWLPEANGITLSGGEPFDQPDALAALLAHLPLTVDQDVLVYSGYPFEHIASHPSLVDGQIDALISDPYLVATPQTLLLRGSDNQRLHLLTDLGRDRFSAFQAPVSSGHRSLDVMFDTDGTVWLAGIPRPGDMDRLRDILGAQGHDSHTTTAPSRTR</sequence>
<dbReference type="RefSeq" id="WP_034382633.1">
    <property type="nucleotide sequence ID" value="NZ_AWTN01000126.1"/>
</dbReference>
<accession>A0A0E3B9Q3</accession>
<keyword evidence="4" id="KW-0479">Metal-binding</keyword>
<name>A0A0E3B9Q3_9BURK</name>
<evidence type="ECO:0000256" key="3">
    <source>
        <dbReference type="ARBA" id="ARBA00022691"/>
    </source>
</evidence>
<evidence type="ECO:0000256" key="1">
    <source>
        <dbReference type="ARBA" id="ARBA00001966"/>
    </source>
</evidence>
<dbReference type="PANTHER" id="PTHR30352:SF2">
    <property type="entry name" value="ANAEROBIC RIBONUCLEOSIDE-TRIPHOSPHATE REDUCTASE-ACTIVATING PROTEIN"/>
    <property type="match status" value="1"/>
</dbReference>
<dbReference type="InterPro" id="IPR007197">
    <property type="entry name" value="rSAM"/>
</dbReference>
<dbReference type="Pfam" id="PF13353">
    <property type="entry name" value="Fer4_12"/>
    <property type="match status" value="1"/>
</dbReference>
<evidence type="ECO:0000256" key="2">
    <source>
        <dbReference type="ARBA" id="ARBA00022485"/>
    </source>
</evidence>
<keyword evidence="6" id="KW-0411">Iron-sulfur</keyword>
<dbReference type="GO" id="GO:0051539">
    <property type="term" value="F:4 iron, 4 sulfur cluster binding"/>
    <property type="evidence" value="ECO:0007669"/>
    <property type="project" value="UniProtKB-KW"/>
</dbReference>
<protein>
    <submittedName>
        <fullName evidence="7">Radical SAM protein</fullName>
    </submittedName>
</protein>
<dbReference type="SFLD" id="SFLDS00029">
    <property type="entry name" value="Radical_SAM"/>
    <property type="match status" value="1"/>
</dbReference>
<dbReference type="Gene3D" id="3.20.20.70">
    <property type="entry name" value="Aldolase class I"/>
    <property type="match status" value="1"/>
</dbReference>
<comment type="caution">
    <text evidence="7">The sequence shown here is derived from an EMBL/GenBank/DDBJ whole genome shotgun (WGS) entry which is preliminary data.</text>
</comment>
<dbReference type="AlphaFoldDB" id="A0A0E3B9Q3"/>
<evidence type="ECO:0000256" key="5">
    <source>
        <dbReference type="ARBA" id="ARBA00023004"/>
    </source>
</evidence>
<gene>
    <name evidence="7" type="ORF">P245_23120</name>
</gene>
<evidence type="ECO:0000313" key="8">
    <source>
        <dbReference type="Proteomes" id="UP000029567"/>
    </source>
</evidence>
<dbReference type="InterPro" id="IPR013785">
    <property type="entry name" value="Aldolase_TIM"/>
</dbReference>
<dbReference type="GO" id="GO:0046872">
    <property type="term" value="F:metal ion binding"/>
    <property type="evidence" value="ECO:0007669"/>
    <property type="project" value="UniProtKB-KW"/>
</dbReference>
<comment type="cofactor">
    <cofactor evidence="1">
        <name>[4Fe-4S] cluster</name>
        <dbReference type="ChEBI" id="CHEBI:49883"/>
    </cofactor>
</comment>
<dbReference type="InterPro" id="IPR034457">
    <property type="entry name" value="Organic_radical-activating"/>
</dbReference>
<reference evidence="7 8" key="1">
    <citation type="submission" date="2013-09" db="EMBL/GenBank/DDBJ databases">
        <title>High correlation between genotypes and phenotypes of environmental bacteria Comamonas testosteroni strains.</title>
        <authorList>
            <person name="Liu L."/>
            <person name="Zhu W."/>
            <person name="Xia X."/>
            <person name="Xu B."/>
            <person name="Luo M."/>
            <person name="Wang G."/>
        </authorList>
    </citation>
    <scope>NUCLEOTIDE SEQUENCE [LARGE SCALE GENOMIC DNA]</scope>
    <source>
        <strain evidence="7 8">JL14</strain>
    </source>
</reference>
<dbReference type="GO" id="GO:0004748">
    <property type="term" value="F:ribonucleoside-diphosphate reductase activity, thioredoxin disulfide as acceptor"/>
    <property type="evidence" value="ECO:0007669"/>
    <property type="project" value="TreeGrafter"/>
</dbReference>
<dbReference type="SUPFAM" id="SSF102114">
    <property type="entry name" value="Radical SAM enzymes"/>
    <property type="match status" value="1"/>
</dbReference>
<evidence type="ECO:0000256" key="4">
    <source>
        <dbReference type="ARBA" id="ARBA00022723"/>
    </source>
</evidence>
<keyword evidence="5" id="KW-0408">Iron</keyword>
<organism evidence="7 8">
    <name type="scientific">Comamonas thiooxydans</name>
    <dbReference type="NCBI Taxonomy" id="363952"/>
    <lineage>
        <taxon>Bacteria</taxon>
        <taxon>Pseudomonadati</taxon>
        <taxon>Pseudomonadota</taxon>
        <taxon>Betaproteobacteria</taxon>
        <taxon>Burkholderiales</taxon>
        <taxon>Comamonadaceae</taxon>
        <taxon>Comamonas</taxon>
    </lineage>
</organism>
<keyword evidence="3" id="KW-0949">S-adenosyl-L-methionine</keyword>
<evidence type="ECO:0000256" key="6">
    <source>
        <dbReference type="ARBA" id="ARBA00023014"/>
    </source>
</evidence>
<dbReference type="InterPro" id="IPR058240">
    <property type="entry name" value="rSAM_sf"/>
</dbReference>
<dbReference type="Proteomes" id="UP000029567">
    <property type="component" value="Unassembled WGS sequence"/>
</dbReference>
<dbReference type="PANTHER" id="PTHR30352">
    <property type="entry name" value="PYRUVATE FORMATE-LYASE-ACTIVATING ENZYME"/>
    <property type="match status" value="1"/>
</dbReference>